<comment type="caution">
    <text evidence="2">The sequence shown here is derived from an EMBL/GenBank/DDBJ whole genome shotgun (WGS) entry which is preliminary data.</text>
</comment>
<reference evidence="2 3" key="1">
    <citation type="submission" date="2021-06" db="EMBL/GenBank/DDBJ databases">
        <authorList>
            <person name="Palmer J.M."/>
        </authorList>
    </citation>
    <scope>NUCLEOTIDE SEQUENCE [LARGE SCALE GENOMIC DNA]</scope>
    <source>
        <strain evidence="2 3">GA_2019</strain>
        <tissue evidence="2">Muscle</tissue>
    </source>
</reference>
<name>A0ABV0MQ11_9TELE</name>
<sequence length="99" mass="10727">MCCARFLLVPFADDRKDAEPTDEQQRQESGQGMQLHGEAAGRLGVHLHDPDTDSFMTDVAVFLCSDASRDIQAAEAGFVREVPVKTHAIIMTACCACTA</sequence>
<dbReference type="Proteomes" id="UP001476798">
    <property type="component" value="Unassembled WGS sequence"/>
</dbReference>
<feature type="region of interest" description="Disordered" evidence="1">
    <location>
        <begin position="15"/>
        <end position="35"/>
    </location>
</feature>
<proteinExistence type="predicted"/>
<accession>A0ABV0MQ11</accession>
<evidence type="ECO:0000256" key="1">
    <source>
        <dbReference type="SAM" id="MobiDB-lite"/>
    </source>
</evidence>
<keyword evidence="3" id="KW-1185">Reference proteome</keyword>
<feature type="compositionally biased region" description="Basic and acidic residues" evidence="1">
    <location>
        <begin position="15"/>
        <end position="26"/>
    </location>
</feature>
<organism evidence="2 3">
    <name type="scientific">Goodea atripinnis</name>
    <dbReference type="NCBI Taxonomy" id="208336"/>
    <lineage>
        <taxon>Eukaryota</taxon>
        <taxon>Metazoa</taxon>
        <taxon>Chordata</taxon>
        <taxon>Craniata</taxon>
        <taxon>Vertebrata</taxon>
        <taxon>Euteleostomi</taxon>
        <taxon>Actinopterygii</taxon>
        <taxon>Neopterygii</taxon>
        <taxon>Teleostei</taxon>
        <taxon>Neoteleostei</taxon>
        <taxon>Acanthomorphata</taxon>
        <taxon>Ovalentaria</taxon>
        <taxon>Atherinomorphae</taxon>
        <taxon>Cyprinodontiformes</taxon>
        <taxon>Goodeidae</taxon>
        <taxon>Goodea</taxon>
    </lineage>
</organism>
<protein>
    <submittedName>
        <fullName evidence="2">Uncharacterized protein</fullName>
    </submittedName>
</protein>
<evidence type="ECO:0000313" key="2">
    <source>
        <dbReference type="EMBL" id="MEQ2161163.1"/>
    </source>
</evidence>
<evidence type="ECO:0000313" key="3">
    <source>
        <dbReference type="Proteomes" id="UP001476798"/>
    </source>
</evidence>
<gene>
    <name evidence="2" type="ORF">GOODEAATRI_007027</name>
</gene>
<dbReference type="EMBL" id="JAHRIO010010342">
    <property type="protein sequence ID" value="MEQ2161163.1"/>
    <property type="molecule type" value="Genomic_DNA"/>
</dbReference>